<dbReference type="PANTHER" id="PTHR12918">
    <property type="entry name" value="CYSTEINE DIOXYGENASE"/>
    <property type="match status" value="1"/>
</dbReference>
<name>A0ABS7RLA3_9ACTN</name>
<dbReference type="InterPro" id="IPR014710">
    <property type="entry name" value="RmlC-like_jellyroll"/>
</dbReference>
<evidence type="ECO:0000313" key="6">
    <source>
        <dbReference type="EMBL" id="MBY9075282.1"/>
    </source>
</evidence>
<evidence type="ECO:0000313" key="7">
    <source>
        <dbReference type="Proteomes" id="UP000754710"/>
    </source>
</evidence>
<keyword evidence="7" id="KW-1185">Reference proteome</keyword>
<dbReference type="GO" id="GO:0051213">
    <property type="term" value="F:dioxygenase activity"/>
    <property type="evidence" value="ECO:0007669"/>
    <property type="project" value="UniProtKB-KW"/>
</dbReference>
<dbReference type="Pfam" id="PF05995">
    <property type="entry name" value="CDO_I"/>
    <property type="match status" value="1"/>
</dbReference>
<reference evidence="6 7" key="1">
    <citation type="submission" date="2021-08" db="EMBL/GenBank/DDBJ databases">
        <title>Nocardioides bacterium WL0053 sp. nov., isolated from the sediment.</title>
        <authorList>
            <person name="Wang L."/>
            <person name="Zhang D."/>
            <person name="Zhang A."/>
        </authorList>
    </citation>
    <scope>NUCLEOTIDE SEQUENCE [LARGE SCALE GENOMIC DNA]</scope>
    <source>
        <strain evidence="6 7">WL0053</strain>
    </source>
</reference>
<proteinExistence type="inferred from homology"/>
<protein>
    <submittedName>
        <fullName evidence="6">Cysteine dioxygenase family protein</fullName>
    </submittedName>
</protein>
<comment type="caution">
    <text evidence="6">The sequence shown here is derived from an EMBL/GenBank/DDBJ whole genome shotgun (WGS) entry which is preliminary data.</text>
</comment>
<evidence type="ECO:0000256" key="3">
    <source>
        <dbReference type="ARBA" id="ARBA00022964"/>
    </source>
</evidence>
<dbReference type="CDD" id="cd10548">
    <property type="entry name" value="cupin_CDO"/>
    <property type="match status" value="1"/>
</dbReference>
<dbReference type="InterPro" id="IPR011051">
    <property type="entry name" value="RmlC_Cupin_sf"/>
</dbReference>
<sequence>MSDQQTADAVGRELRPVLAVPDLLGAEQRRGSADGYTQHLLHVEPGGSFSVVALVWLPGQATAVHDHVSWCTVGVYQGCESEVRYRITGPPGRQRAVETGSGVSPAGTVSALAPPGDVHRVLNCGTSTAISLHVYGADVGVLGSSIRRTYQEAG</sequence>
<gene>
    <name evidence="6" type="ORF">K1X13_10675</name>
</gene>
<evidence type="ECO:0000256" key="2">
    <source>
        <dbReference type="ARBA" id="ARBA00022723"/>
    </source>
</evidence>
<evidence type="ECO:0000256" key="1">
    <source>
        <dbReference type="ARBA" id="ARBA00006622"/>
    </source>
</evidence>
<keyword evidence="5" id="KW-0408">Iron</keyword>
<dbReference type="SUPFAM" id="SSF51182">
    <property type="entry name" value="RmlC-like cupins"/>
    <property type="match status" value="1"/>
</dbReference>
<evidence type="ECO:0000256" key="5">
    <source>
        <dbReference type="ARBA" id="ARBA00023004"/>
    </source>
</evidence>
<dbReference type="Proteomes" id="UP000754710">
    <property type="component" value="Unassembled WGS sequence"/>
</dbReference>
<dbReference type="RefSeq" id="WP_221025048.1">
    <property type="nucleotide sequence ID" value="NZ_JAIEZQ010000002.1"/>
</dbReference>
<accession>A0ABS7RLA3</accession>
<dbReference type="EMBL" id="JAIEZQ010000002">
    <property type="protein sequence ID" value="MBY9075282.1"/>
    <property type="molecule type" value="Genomic_DNA"/>
</dbReference>
<dbReference type="Gene3D" id="2.60.120.10">
    <property type="entry name" value="Jelly Rolls"/>
    <property type="match status" value="1"/>
</dbReference>
<keyword evidence="3 6" id="KW-0223">Dioxygenase</keyword>
<keyword evidence="2" id="KW-0479">Metal-binding</keyword>
<keyword evidence="4" id="KW-0560">Oxidoreductase</keyword>
<comment type="similarity">
    <text evidence="1">Belongs to the cysteine dioxygenase family.</text>
</comment>
<organism evidence="6 7">
    <name type="scientific">Nocardioides jiangsuensis</name>
    <dbReference type="NCBI Taxonomy" id="2866161"/>
    <lineage>
        <taxon>Bacteria</taxon>
        <taxon>Bacillati</taxon>
        <taxon>Actinomycetota</taxon>
        <taxon>Actinomycetes</taxon>
        <taxon>Propionibacteriales</taxon>
        <taxon>Nocardioidaceae</taxon>
        <taxon>Nocardioides</taxon>
    </lineage>
</organism>
<dbReference type="InterPro" id="IPR010300">
    <property type="entry name" value="CDO_1"/>
</dbReference>
<evidence type="ECO:0000256" key="4">
    <source>
        <dbReference type="ARBA" id="ARBA00023002"/>
    </source>
</evidence>
<dbReference type="PANTHER" id="PTHR12918:SF1">
    <property type="entry name" value="CYSTEINE DIOXYGENASE TYPE 1"/>
    <property type="match status" value="1"/>
</dbReference>